<protein>
    <submittedName>
        <fullName evidence="4">YSIRK-type signal peptide-containing protein</fullName>
    </submittedName>
</protein>
<keyword evidence="2" id="KW-0472">Membrane</keyword>
<dbReference type="AlphaFoldDB" id="A0A939NDU8"/>
<name>A0A939NDU8_STAXY</name>
<keyword evidence="2" id="KW-0812">Transmembrane</keyword>
<organism evidence="4">
    <name type="scientific">Staphylococcus xylosus</name>
    <dbReference type="NCBI Taxonomy" id="1288"/>
    <lineage>
        <taxon>Bacteria</taxon>
        <taxon>Bacillati</taxon>
        <taxon>Bacillota</taxon>
        <taxon>Bacilli</taxon>
        <taxon>Bacillales</taxon>
        <taxon>Staphylococcaceae</taxon>
        <taxon>Staphylococcus</taxon>
    </lineage>
</organism>
<dbReference type="Pfam" id="PF04650">
    <property type="entry name" value="YSIRK_signal"/>
    <property type="match status" value="1"/>
</dbReference>
<feature type="domain" description="YSIRK Gram-positive signal peptide" evidence="3">
    <location>
        <begin position="2"/>
        <end position="18"/>
    </location>
</feature>
<keyword evidence="1" id="KW-0732">Signal</keyword>
<proteinExistence type="predicted"/>
<evidence type="ECO:0000256" key="2">
    <source>
        <dbReference type="SAM" id="Phobius"/>
    </source>
</evidence>
<evidence type="ECO:0000256" key="1">
    <source>
        <dbReference type="ARBA" id="ARBA00022729"/>
    </source>
</evidence>
<evidence type="ECO:0000259" key="3">
    <source>
        <dbReference type="Pfam" id="PF04650"/>
    </source>
</evidence>
<sequence length="35" mass="3859">MRKYHIGAASIIIGSVFMNTGSLVTLQKLIIKLLK</sequence>
<keyword evidence="2" id="KW-1133">Transmembrane helix</keyword>
<feature type="transmembrane region" description="Helical" evidence="2">
    <location>
        <begin position="6"/>
        <end position="26"/>
    </location>
</feature>
<accession>A0A939NDU8</accession>
<dbReference type="EMBL" id="JAGETT010000044">
    <property type="protein sequence ID" value="MBO1919951.1"/>
    <property type="molecule type" value="Genomic_DNA"/>
</dbReference>
<gene>
    <name evidence="4" type="ORF">J4710_07525</name>
</gene>
<dbReference type="NCBIfam" id="TIGR01168">
    <property type="entry name" value="YSIRK_signal"/>
    <property type="match status" value="1"/>
</dbReference>
<reference evidence="4" key="1">
    <citation type="submission" date="2021-03" db="EMBL/GenBank/DDBJ databases">
        <title>Molecular epidemiology and mechanisms of colistin and carbapenem resistance in Enterobacteriaceae from clinical isolates, the environment and porcine samples in Pretoria, South Africa.</title>
        <authorList>
            <person name="Bogoshi D."/>
            <person name="Mbelle N.M."/>
            <person name="Naidoo V."/>
            <person name="Osei Sekyere J."/>
        </authorList>
    </citation>
    <scope>NUCLEOTIDE SEQUENCE</scope>
    <source>
        <strain evidence="4">ESB009</strain>
    </source>
</reference>
<dbReference type="InterPro" id="IPR005877">
    <property type="entry name" value="YSIRK_signal_dom"/>
</dbReference>
<comment type="caution">
    <text evidence="4">The sequence shown here is derived from an EMBL/GenBank/DDBJ whole genome shotgun (WGS) entry which is preliminary data.</text>
</comment>
<evidence type="ECO:0000313" key="4">
    <source>
        <dbReference type="EMBL" id="MBO1919951.1"/>
    </source>
</evidence>